<reference evidence="2" key="1">
    <citation type="submission" date="2025-02" db="EMBL/GenBank/DDBJ databases">
        <authorList>
            <consortium name="NCBI Genome Project"/>
        </authorList>
    </citation>
    <scope>NUCLEOTIDE SEQUENCE</scope>
</reference>
<protein>
    <submittedName>
        <fullName evidence="2">Uncharacterized protein</fullName>
    </submittedName>
</protein>
<proteinExistence type="predicted"/>
<feature type="region of interest" description="Disordered" evidence="1">
    <location>
        <begin position="1"/>
        <end position="113"/>
    </location>
</feature>
<feature type="region of interest" description="Disordered" evidence="1">
    <location>
        <begin position="135"/>
        <end position="157"/>
    </location>
</feature>
<dbReference type="VEuPathDB" id="FungiDB:An11g07440"/>
<dbReference type="AlphaFoldDB" id="A0AAJ8DZS7"/>
<feature type="compositionally biased region" description="Basic and acidic residues" evidence="1">
    <location>
        <begin position="143"/>
        <end position="157"/>
    </location>
</feature>
<sequence>MRGVESTGIPQRLFERGVGGIGGEEKNRNFIGDEDEVWTRRPRQDETGFGGVKPTPMKSEDGRKLKRASRIWDGIPSSKQQRQQEQQQQPAKSKRGTGAAPKTEKMMIGGADETDQIGAQGLCKLIEMSQKEYDDAEISNANRYREGKGGEKNGLKR</sequence>
<evidence type="ECO:0000313" key="2">
    <source>
        <dbReference type="RefSeq" id="XP_059601654.1"/>
    </source>
</evidence>
<evidence type="ECO:0000256" key="1">
    <source>
        <dbReference type="SAM" id="MobiDB-lite"/>
    </source>
</evidence>
<organism evidence="2">
    <name type="scientific">Aspergillus niger</name>
    <dbReference type="NCBI Taxonomy" id="5061"/>
    <lineage>
        <taxon>Eukaryota</taxon>
        <taxon>Fungi</taxon>
        <taxon>Dikarya</taxon>
        <taxon>Ascomycota</taxon>
        <taxon>Pezizomycotina</taxon>
        <taxon>Eurotiomycetes</taxon>
        <taxon>Eurotiomycetidae</taxon>
        <taxon>Eurotiales</taxon>
        <taxon>Aspergillaceae</taxon>
        <taxon>Aspergillus</taxon>
        <taxon>Aspergillus subgen. Circumdati</taxon>
    </lineage>
</organism>
<accession>A0AAJ8DZS7</accession>
<dbReference type="GeneID" id="84592343"/>
<feature type="compositionally biased region" description="Basic and acidic residues" evidence="1">
    <location>
        <begin position="37"/>
        <end position="46"/>
    </location>
</feature>
<name>A0AAJ8DZS7_ASPNG</name>
<dbReference type="KEGG" id="ang:An11g07440"/>
<gene>
    <name evidence="2" type="ORF">An11g07440</name>
</gene>
<feature type="compositionally biased region" description="Low complexity" evidence="1">
    <location>
        <begin position="80"/>
        <end position="89"/>
    </location>
</feature>
<reference evidence="2" key="2">
    <citation type="submission" date="2025-08" db="UniProtKB">
        <authorList>
            <consortium name="RefSeq"/>
        </authorList>
    </citation>
    <scope>IDENTIFICATION</scope>
</reference>
<dbReference type="RefSeq" id="XP_059601654.1">
    <property type="nucleotide sequence ID" value="XM_059750387.1"/>
</dbReference>